<feature type="transmembrane region" description="Helical" evidence="1">
    <location>
        <begin position="12"/>
        <end position="30"/>
    </location>
</feature>
<feature type="transmembrane region" description="Helical" evidence="1">
    <location>
        <begin position="83"/>
        <end position="102"/>
    </location>
</feature>
<proteinExistence type="predicted"/>
<dbReference type="AlphaFoldDB" id="A0A318KC28"/>
<dbReference type="Proteomes" id="UP000247569">
    <property type="component" value="Unassembled WGS sequence"/>
</dbReference>
<keyword evidence="1" id="KW-0812">Transmembrane</keyword>
<feature type="transmembrane region" description="Helical" evidence="1">
    <location>
        <begin position="59"/>
        <end position="77"/>
    </location>
</feature>
<protein>
    <submittedName>
        <fullName evidence="2">Uncharacterized protein DUF1772</fullName>
    </submittedName>
</protein>
<organism evidence="2 3">
    <name type="scientific">Nocardia tenerifensis</name>
    <dbReference type="NCBI Taxonomy" id="228006"/>
    <lineage>
        <taxon>Bacteria</taxon>
        <taxon>Bacillati</taxon>
        <taxon>Actinomycetota</taxon>
        <taxon>Actinomycetes</taxon>
        <taxon>Mycobacteriales</taxon>
        <taxon>Nocardiaceae</taxon>
        <taxon>Nocardia</taxon>
    </lineage>
</organism>
<sequence>MGNATEGLLTLSILGSAVVYGTDVFCAMVLRPTLSKVSDETVLEVMGTMHGIADKRMPVPGAIGWVASALATVAALIDGQQRVALLSAIAFAALAIWMVIYVRVSAPINKRLTAAVGAGASAGIDPRALQQRWDSVITARAGLQTVALLTLCLALADAH</sequence>
<evidence type="ECO:0000313" key="3">
    <source>
        <dbReference type="Proteomes" id="UP000247569"/>
    </source>
</evidence>
<keyword evidence="1" id="KW-1133">Transmembrane helix</keyword>
<comment type="caution">
    <text evidence="2">The sequence shown here is derived from an EMBL/GenBank/DDBJ whole genome shotgun (WGS) entry which is preliminary data.</text>
</comment>
<dbReference type="EMBL" id="QJKF01000021">
    <property type="protein sequence ID" value="PXX55564.1"/>
    <property type="molecule type" value="Genomic_DNA"/>
</dbReference>
<keyword evidence="3" id="KW-1185">Reference proteome</keyword>
<reference evidence="2 3" key="1">
    <citation type="submission" date="2018-05" db="EMBL/GenBank/DDBJ databases">
        <title>Genomic Encyclopedia of Type Strains, Phase IV (KMG-IV): sequencing the most valuable type-strain genomes for metagenomic binning, comparative biology and taxonomic classification.</title>
        <authorList>
            <person name="Goeker M."/>
        </authorList>
    </citation>
    <scope>NUCLEOTIDE SEQUENCE [LARGE SCALE GENOMIC DNA]</scope>
    <source>
        <strain evidence="2 3">DSM 44704</strain>
    </source>
</reference>
<gene>
    <name evidence="2" type="ORF">DFR70_12133</name>
</gene>
<evidence type="ECO:0000313" key="2">
    <source>
        <dbReference type="EMBL" id="PXX55564.1"/>
    </source>
</evidence>
<name>A0A318KC28_9NOCA</name>
<evidence type="ECO:0000256" key="1">
    <source>
        <dbReference type="SAM" id="Phobius"/>
    </source>
</evidence>
<keyword evidence="1" id="KW-0472">Membrane</keyword>
<dbReference type="OrthoDB" id="582955at2"/>
<accession>A0A318KC28</accession>
<dbReference type="RefSeq" id="WP_040742333.1">
    <property type="nucleotide sequence ID" value="NZ_QJKF01000021.1"/>
</dbReference>